<dbReference type="eggNOG" id="COG1186">
    <property type="taxonomic scope" value="Bacteria"/>
</dbReference>
<dbReference type="PANTHER" id="PTHR43116:SF3">
    <property type="entry name" value="CLASS I PEPTIDE CHAIN RELEASE FACTOR"/>
    <property type="match status" value="1"/>
</dbReference>
<name>A0A068NRM1_FIMGI</name>
<evidence type="ECO:0000259" key="6">
    <source>
        <dbReference type="PROSITE" id="PS00745"/>
    </source>
</evidence>
<dbReference type="PANTHER" id="PTHR43116">
    <property type="entry name" value="PEPTIDE CHAIN RELEASE FACTOR 2"/>
    <property type="match status" value="1"/>
</dbReference>
<evidence type="ECO:0000256" key="1">
    <source>
        <dbReference type="ARBA" id="ARBA00002613"/>
    </source>
</evidence>
<feature type="domain" description="Prokaryotic-type class I peptide chain release factors" evidence="6">
    <location>
        <begin position="159"/>
        <end position="175"/>
    </location>
</feature>
<dbReference type="Proteomes" id="UP000027982">
    <property type="component" value="Chromosome"/>
</dbReference>
<dbReference type="InterPro" id="IPR045853">
    <property type="entry name" value="Pep_chain_release_fac_I_sf"/>
</dbReference>
<evidence type="ECO:0000313" key="7">
    <source>
        <dbReference type="EMBL" id="AIE84264.1"/>
    </source>
</evidence>
<comment type="function">
    <text evidence="1">Peptide chain release factor 2 directs the termination of translation in response to the peptide chain termination codons UGA and UAA.</text>
</comment>
<evidence type="ECO:0000313" key="8">
    <source>
        <dbReference type="Proteomes" id="UP000027982"/>
    </source>
</evidence>
<dbReference type="GO" id="GO:0005737">
    <property type="term" value="C:cytoplasm"/>
    <property type="evidence" value="ECO:0007669"/>
    <property type="project" value="InterPro"/>
</dbReference>
<dbReference type="Gene3D" id="3.30.160.20">
    <property type="match status" value="1"/>
</dbReference>
<dbReference type="AlphaFoldDB" id="A0A068NRM1"/>
<dbReference type="STRING" id="661478.OP10G_0896"/>
<dbReference type="NCBIfam" id="TIGR00020">
    <property type="entry name" value="prfB"/>
    <property type="match status" value="1"/>
</dbReference>
<dbReference type="InterPro" id="IPR005139">
    <property type="entry name" value="PCRF"/>
</dbReference>
<sequence>MLRQEPDEGTEREADKMAIDLIAKLDAYELRTLLSGEHDGRNALLEVNAGAGGSEACDWAAMLQRMYARYAEQHGYKMEILSETPGDVTGYRSVQMLIAGENAYGFLKAESGVHRLVRISPFDAAARRHTSFAKVEVLPEIEENEVSINPDDLKVETLRAGGAGGQHVNKTESAVRITHLPTGLVVNCQNERSQHKNRASAMSVLLARLSELERTQSQDRINALKGDGGPAAWGRQIRSYVMQPYTMVKDHRTGYETGNVSGVLDGDIDGFIEAFLKKAPPEDAFIE</sequence>
<reference evidence="7 8" key="1">
    <citation type="journal article" date="2014" name="PLoS ONE">
        <title>The first complete genome sequence of the class fimbriimonadia in the phylum armatimonadetes.</title>
        <authorList>
            <person name="Hu Z.Y."/>
            <person name="Wang Y.Z."/>
            <person name="Im W.T."/>
            <person name="Wang S.Y."/>
            <person name="Zhao G.P."/>
            <person name="Zheng H.J."/>
            <person name="Quan Z.X."/>
        </authorList>
    </citation>
    <scope>NUCLEOTIDE SEQUENCE [LARGE SCALE GENOMIC DNA]</scope>
    <source>
        <strain evidence="7">Gsoil 348</strain>
    </source>
</reference>
<protein>
    <recommendedName>
        <fullName evidence="5">Peptide chain release factor 2</fullName>
    </recommendedName>
</protein>
<dbReference type="EMBL" id="CP007139">
    <property type="protein sequence ID" value="AIE84264.1"/>
    <property type="molecule type" value="Genomic_DNA"/>
</dbReference>
<evidence type="ECO:0000256" key="3">
    <source>
        <dbReference type="ARBA" id="ARBA00022481"/>
    </source>
</evidence>
<accession>A0A068NRM1</accession>
<dbReference type="GO" id="GO:0016149">
    <property type="term" value="F:translation release factor activity, codon specific"/>
    <property type="evidence" value="ECO:0007669"/>
    <property type="project" value="InterPro"/>
</dbReference>
<keyword evidence="8" id="KW-1185">Reference proteome</keyword>
<dbReference type="SMART" id="SM00937">
    <property type="entry name" value="PCRF"/>
    <property type="match status" value="1"/>
</dbReference>
<dbReference type="HOGENOM" id="CLU_036856_6_0_0"/>
<dbReference type="Pfam" id="PF03462">
    <property type="entry name" value="PCRF"/>
    <property type="match status" value="1"/>
</dbReference>
<keyword evidence="4" id="KW-0648">Protein biosynthesis</keyword>
<evidence type="ECO:0000256" key="5">
    <source>
        <dbReference type="NCBIfam" id="TIGR00020"/>
    </source>
</evidence>
<dbReference type="Pfam" id="PF00472">
    <property type="entry name" value="RF-1"/>
    <property type="match status" value="1"/>
</dbReference>
<keyword evidence="3" id="KW-0488">Methylation</keyword>
<dbReference type="InterPro" id="IPR004374">
    <property type="entry name" value="PrfB"/>
</dbReference>
<dbReference type="Gene3D" id="3.30.70.1660">
    <property type="match status" value="1"/>
</dbReference>
<proteinExistence type="inferred from homology"/>
<dbReference type="KEGG" id="fgi:OP10G_0896"/>
<dbReference type="InterPro" id="IPR000352">
    <property type="entry name" value="Pep_chain_release_fac_I"/>
</dbReference>
<evidence type="ECO:0000256" key="4">
    <source>
        <dbReference type="ARBA" id="ARBA00022917"/>
    </source>
</evidence>
<evidence type="ECO:0000256" key="2">
    <source>
        <dbReference type="ARBA" id="ARBA00010835"/>
    </source>
</evidence>
<dbReference type="SUPFAM" id="SSF75620">
    <property type="entry name" value="Release factor"/>
    <property type="match status" value="1"/>
</dbReference>
<gene>
    <name evidence="7" type="ORF">OP10G_0896</name>
</gene>
<dbReference type="PROSITE" id="PS00745">
    <property type="entry name" value="RF_PROK_I"/>
    <property type="match status" value="1"/>
</dbReference>
<organism evidence="7 8">
    <name type="scientific">Fimbriimonas ginsengisoli Gsoil 348</name>
    <dbReference type="NCBI Taxonomy" id="661478"/>
    <lineage>
        <taxon>Bacteria</taxon>
        <taxon>Bacillati</taxon>
        <taxon>Armatimonadota</taxon>
        <taxon>Fimbriimonadia</taxon>
        <taxon>Fimbriimonadales</taxon>
        <taxon>Fimbriimonadaceae</taxon>
        <taxon>Fimbriimonas</taxon>
    </lineage>
</organism>
<dbReference type="FunFam" id="3.30.160.20:FF:000004">
    <property type="entry name" value="Peptide chain release factor 1"/>
    <property type="match status" value="1"/>
</dbReference>
<comment type="similarity">
    <text evidence="2">Belongs to the prokaryotic/mitochondrial release factor family.</text>
</comment>